<evidence type="ECO:0000313" key="13">
    <source>
        <dbReference type="EMBL" id="KHN86924.1"/>
    </source>
</evidence>
<keyword evidence="3 12" id="KW-0813">Transport</keyword>
<dbReference type="AlphaFoldDB" id="A0A0B2VZS3"/>
<evidence type="ECO:0000313" key="14">
    <source>
        <dbReference type="Proteomes" id="UP000031036"/>
    </source>
</evidence>
<feature type="transmembrane region" description="Helical" evidence="12">
    <location>
        <begin position="99"/>
        <end position="117"/>
    </location>
</feature>
<keyword evidence="7" id="KW-0965">Cell junction</keyword>
<feature type="transmembrane region" description="Helical" evidence="12">
    <location>
        <begin position="154"/>
        <end position="172"/>
    </location>
</feature>
<dbReference type="OrthoDB" id="5867527at2759"/>
<dbReference type="GO" id="GO:0005886">
    <property type="term" value="C:plasma membrane"/>
    <property type="evidence" value="ECO:0007669"/>
    <property type="project" value="UniProtKB-SubCell"/>
</dbReference>
<feature type="transmembrane region" description="Helical" evidence="12">
    <location>
        <begin position="129"/>
        <end position="148"/>
    </location>
</feature>
<dbReference type="PRINTS" id="PR01262">
    <property type="entry name" value="INNEXIN"/>
</dbReference>
<keyword evidence="6" id="KW-0303">Gap junction</keyword>
<evidence type="ECO:0000256" key="4">
    <source>
        <dbReference type="ARBA" id="ARBA00022475"/>
    </source>
</evidence>
<dbReference type="PROSITE" id="PS51013">
    <property type="entry name" value="PANNEXIN"/>
    <property type="match status" value="1"/>
</dbReference>
<dbReference type="GO" id="GO:0005921">
    <property type="term" value="C:gap junction"/>
    <property type="evidence" value="ECO:0007669"/>
    <property type="project" value="UniProtKB-SubCell"/>
</dbReference>
<protein>
    <recommendedName>
        <fullName evidence="12">Innexin</fullName>
    </recommendedName>
</protein>
<dbReference type="Gene3D" id="1.25.40.10">
    <property type="entry name" value="Tetratricopeptide repeat domain"/>
    <property type="match status" value="1"/>
</dbReference>
<comment type="subcellular location">
    <subcellularLocation>
        <location evidence="1">Cell junction</location>
        <location evidence="1">Gap junction</location>
    </subcellularLocation>
    <subcellularLocation>
        <location evidence="2 12">Cell membrane</location>
        <topology evidence="2 12">Multi-pass membrane protein</topology>
    </subcellularLocation>
</comment>
<keyword evidence="10 12" id="KW-0472">Membrane</keyword>
<dbReference type="GO" id="GO:0034220">
    <property type="term" value="P:monoatomic ion transmembrane transport"/>
    <property type="evidence" value="ECO:0007669"/>
    <property type="project" value="UniProtKB-KW"/>
</dbReference>
<dbReference type="Pfam" id="PF00876">
    <property type="entry name" value="Innexin"/>
    <property type="match status" value="5"/>
</dbReference>
<sequence>MIAVIVPYVGKIRRSYQSNDIVDRLNYQYTTMIITLAALTLAATQYVGKPIQCWVPAQFTGAWEKYTETYCFIKGSYFLPFDDDIPHEFSPRDDAVIGYYQWVPIMLALQAFLFYSPSLVWKAFNFRSGGFLILLIMSLLSVIGYYQWVPIMLALQAFLFYSPSLVWKAFNFRSDGGDAIDRLNYHYTAIVLMVTGLSLAGMLYTMHPIQCWVPAEFLPQWEHYAEVYCFTNGFYHMVEHCDAETTDSDDVCLEDKSVHVGYYQWLPLVAMLQAFMFAIPLCLWRINSGRTGINVSGVLHSAALVKKKFDRGSRTAQVHTAADHLQEALEMQRELKSGINVSGVLHSAALVKKKFDRGSRTAQVHTAADHLQEALEMQRELKSGINVSGVLHSAALVKKKFDRGSRTAQVHTAADHLQEALEMQRELKSGSLDCLHFGKRSGIYLIALYLFTKVSESNHNKLFFEGSLDCLHFGKRSGIYLIALYLFTKVSESNHNKLFFEGSLDCLHFGKRSGIYLIALYLFTKLLYVVNVMVQFLILNAFLGPQYTFWGAGILADIWNGKEWTESGHFPRVTLCDFNLLYVVNVMVQFLILNAFLGPQYTFWGAGILADIWNGKEWTESGHFPRVTLCDFNLLYVVNVMVQFLILNAFLGPQYTFWGAGILADIWNGKEWTESGHFPRVTLCDFNVRVLGNIHRWTVQCVLMINMFNEKIYIFLWWWFVLVGVLSVLSLLYYLIALTVSTYQRDFVGKYLRCMGAISEQCNVREERHLNDFVKKFLRPDGVFLLRLIETNGGDLLVGEIATALFNRYRARVEDKLSSLPVTESPDSSSSLHRRQ</sequence>
<evidence type="ECO:0000256" key="12">
    <source>
        <dbReference type="RuleBase" id="RU010713"/>
    </source>
</evidence>
<gene>
    <name evidence="13" type="primary">unc-9</name>
    <name evidence="12" type="synonym">inx</name>
    <name evidence="13" type="ORF">Tcan_15105</name>
</gene>
<dbReference type="InterPro" id="IPR011990">
    <property type="entry name" value="TPR-like_helical_dom_sf"/>
</dbReference>
<name>A0A0B2VZS3_TOXCA</name>
<keyword evidence="11 12" id="KW-0407">Ion channel</keyword>
<evidence type="ECO:0000256" key="5">
    <source>
        <dbReference type="ARBA" id="ARBA00022692"/>
    </source>
</evidence>
<evidence type="ECO:0000256" key="6">
    <source>
        <dbReference type="ARBA" id="ARBA00022868"/>
    </source>
</evidence>
<feature type="transmembrane region" description="Helical" evidence="12">
    <location>
        <begin position="580"/>
        <end position="597"/>
    </location>
</feature>
<evidence type="ECO:0000256" key="11">
    <source>
        <dbReference type="ARBA" id="ARBA00023303"/>
    </source>
</evidence>
<dbReference type="PANTHER" id="PTHR11893">
    <property type="entry name" value="INNEXIN"/>
    <property type="match status" value="1"/>
</dbReference>
<feature type="transmembrane region" description="Helical" evidence="12">
    <location>
        <begin position="265"/>
        <end position="284"/>
    </location>
</feature>
<keyword evidence="5 12" id="KW-0812">Transmembrane</keyword>
<dbReference type="GO" id="GO:0005243">
    <property type="term" value="F:gap junction channel activity"/>
    <property type="evidence" value="ECO:0007669"/>
    <property type="project" value="TreeGrafter"/>
</dbReference>
<accession>A0A0B2VZS3</accession>
<feature type="transmembrane region" description="Helical" evidence="12">
    <location>
        <begin position="515"/>
        <end position="538"/>
    </location>
</feature>
<evidence type="ECO:0000256" key="9">
    <source>
        <dbReference type="ARBA" id="ARBA00023065"/>
    </source>
</evidence>
<reference evidence="13 14" key="1">
    <citation type="submission" date="2014-11" db="EMBL/GenBank/DDBJ databases">
        <title>Genetic blueprint of the zoonotic pathogen Toxocara canis.</title>
        <authorList>
            <person name="Zhu X.-Q."/>
            <person name="Korhonen P.K."/>
            <person name="Cai H."/>
            <person name="Young N.D."/>
            <person name="Nejsum P."/>
            <person name="von Samson-Himmelstjerna G."/>
            <person name="Boag P.R."/>
            <person name="Tan P."/>
            <person name="Li Q."/>
            <person name="Min J."/>
            <person name="Yang Y."/>
            <person name="Wang X."/>
            <person name="Fang X."/>
            <person name="Hall R.S."/>
            <person name="Hofmann A."/>
            <person name="Sternberg P.W."/>
            <person name="Jex A.R."/>
            <person name="Gasser R.B."/>
        </authorList>
    </citation>
    <scope>NUCLEOTIDE SEQUENCE [LARGE SCALE GENOMIC DNA]</scope>
    <source>
        <strain evidence="13">PN_DK_2014</strain>
    </source>
</reference>
<comment type="function">
    <text evidence="12">Structural component of the gap junctions.</text>
</comment>
<dbReference type="EMBL" id="JPKZ01000509">
    <property type="protein sequence ID" value="KHN86924.1"/>
    <property type="molecule type" value="Genomic_DNA"/>
</dbReference>
<feature type="transmembrane region" description="Helical" evidence="12">
    <location>
        <begin position="634"/>
        <end position="651"/>
    </location>
</feature>
<evidence type="ECO:0000256" key="1">
    <source>
        <dbReference type="ARBA" id="ARBA00004610"/>
    </source>
</evidence>
<comment type="similarity">
    <text evidence="12">Belongs to the pannexin family.</text>
</comment>
<dbReference type="STRING" id="6265.A0A0B2VZS3"/>
<proteinExistence type="inferred from homology"/>
<comment type="caution">
    <text evidence="12">Lacks conserved residue(s) required for the propagation of feature annotation.</text>
</comment>
<evidence type="ECO:0000256" key="2">
    <source>
        <dbReference type="ARBA" id="ARBA00004651"/>
    </source>
</evidence>
<keyword evidence="9 12" id="KW-0406">Ion transport</keyword>
<dbReference type="InterPro" id="IPR000990">
    <property type="entry name" value="Innexin"/>
</dbReference>
<evidence type="ECO:0000256" key="3">
    <source>
        <dbReference type="ARBA" id="ARBA00022448"/>
    </source>
</evidence>
<dbReference type="PANTHER" id="PTHR11893:SF36">
    <property type="entry name" value="INNEXIN-5"/>
    <property type="match status" value="1"/>
</dbReference>
<feature type="transmembrane region" description="Helical" evidence="12">
    <location>
        <begin position="184"/>
        <end position="204"/>
    </location>
</feature>
<keyword evidence="8 12" id="KW-1133">Transmembrane helix</keyword>
<keyword evidence="4" id="KW-1003">Cell membrane</keyword>
<comment type="caution">
    <text evidence="13">The sequence shown here is derived from an EMBL/GenBank/DDBJ whole genome shotgun (WGS) entry which is preliminary data.</text>
</comment>
<dbReference type="Proteomes" id="UP000031036">
    <property type="component" value="Unassembled WGS sequence"/>
</dbReference>
<evidence type="ECO:0000256" key="10">
    <source>
        <dbReference type="ARBA" id="ARBA00023136"/>
    </source>
</evidence>
<evidence type="ECO:0000256" key="8">
    <source>
        <dbReference type="ARBA" id="ARBA00022989"/>
    </source>
</evidence>
<evidence type="ECO:0000256" key="7">
    <source>
        <dbReference type="ARBA" id="ARBA00022949"/>
    </source>
</evidence>
<organism evidence="13 14">
    <name type="scientific">Toxocara canis</name>
    <name type="common">Canine roundworm</name>
    <dbReference type="NCBI Taxonomy" id="6265"/>
    <lineage>
        <taxon>Eukaryota</taxon>
        <taxon>Metazoa</taxon>
        <taxon>Ecdysozoa</taxon>
        <taxon>Nematoda</taxon>
        <taxon>Chromadorea</taxon>
        <taxon>Rhabditida</taxon>
        <taxon>Spirurina</taxon>
        <taxon>Ascaridomorpha</taxon>
        <taxon>Ascaridoidea</taxon>
        <taxon>Toxocaridae</taxon>
        <taxon>Toxocara</taxon>
    </lineage>
</organism>
<keyword evidence="14" id="KW-1185">Reference proteome</keyword>
<feature type="transmembrane region" description="Helical" evidence="12">
    <location>
        <begin position="712"/>
        <end position="736"/>
    </location>
</feature>